<gene>
    <name evidence="3" type="ORF">CYNAS_LOCUS2180</name>
</gene>
<proteinExistence type="predicted"/>
<dbReference type="InterPro" id="IPR025714">
    <property type="entry name" value="Methyltranfer_dom"/>
</dbReference>
<dbReference type="PANTHER" id="PTHR45581:SF3">
    <property type="entry name" value="METHYLTRANSFERASE DOMAIN-CONTAINING PROTEIN"/>
    <property type="match status" value="1"/>
</dbReference>
<reference evidence="3" key="1">
    <citation type="submission" date="2023-07" db="EMBL/GenBank/DDBJ databases">
        <authorList>
            <consortium name="CYATHOMIX"/>
        </authorList>
    </citation>
    <scope>NUCLEOTIDE SEQUENCE</scope>
    <source>
        <strain evidence="3">N/A</strain>
    </source>
</reference>
<dbReference type="InterPro" id="IPR048711">
    <property type="entry name" value="WHD_Rv2258c"/>
</dbReference>
<dbReference type="InterPro" id="IPR036390">
    <property type="entry name" value="WH_DNA-bd_sf"/>
</dbReference>
<dbReference type="Pfam" id="PF21320">
    <property type="entry name" value="WHD_Rv2258c"/>
    <property type="match status" value="1"/>
</dbReference>
<evidence type="ECO:0008006" key="5">
    <source>
        <dbReference type="Google" id="ProtNLM"/>
    </source>
</evidence>
<evidence type="ECO:0000259" key="1">
    <source>
        <dbReference type="Pfam" id="PF13847"/>
    </source>
</evidence>
<comment type="caution">
    <text evidence="3">The sequence shown here is derived from an EMBL/GenBank/DDBJ whole genome shotgun (WGS) entry which is preliminary data.</text>
</comment>
<dbReference type="AlphaFoldDB" id="A0AA36GDL7"/>
<dbReference type="EMBL" id="CATQJL010000001">
    <property type="protein sequence ID" value="CAJ0590197.1"/>
    <property type="molecule type" value="Genomic_DNA"/>
</dbReference>
<keyword evidence="4" id="KW-1185">Reference proteome</keyword>
<dbReference type="Gene3D" id="1.10.10.10">
    <property type="entry name" value="Winged helix-like DNA-binding domain superfamily/Winged helix DNA-binding domain"/>
    <property type="match status" value="1"/>
</dbReference>
<dbReference type="InterPro" id="IPR029063">
    <property type="entry name" value="SAM-dependent_MTases_sf"/>
</dbReference>
<evidence type="ECO:0000313" key="3">
    <source>
        <dbReference type="EMBL" id="CAJ0590197.1"/>
    </source>
</evidence>
<dbReference type="CDD" id="cd02440">
    <property type="entry name" value="AdoMet_MTases"/>
    <property type="match status" value="1"/>
</dbReference>
<dbReference type="Proteomes" id="UP001176961">
    <property type="component" value="Unassembled WGS sequence"/>
</dbReference>
<protein>
    <recommendedName>
        <fullName evidence="5">Methyltransferase domain-containing protein</fullName>
    </recommendedName>
</protein>
<sequence>MSEKSEFQKKLLQIGIDGMLSACIALGTRLQLFNALAKVGSESSPATAAQVADESGCKERYVKEWLAAMATADIISVTEDEKFFIKQENITVLTSTMAVMANSLLPNFLKPYDKLCQVIKTDGPLGLDYSDYTAECFDVIAKLSEAAHKEHLIPNIIPSLGADIQDRLEKGGLTCLDIGCGKGIHAFHLAQQFPKSNFIGVDASPDAIFLADKHRESNGYTLENLKFIHMDGSKLDPGWTNKFDIVIIFDACHDQMRPDLCLKEVYRVLKLKGVFGMIEIYGTSNIYEDKEEDGAVAARYYASSLFHCLPVGSNSKDALCLGAKWGTKRGIELLREAGFNEISVHRPTYFLHNAFYISRK</sequence>
<dbReference type="SUPFAM" id="SSF46785">
    <property type="entry name" value="Winged helix' DNA-binding domain"/>
    <property type="match status" value="1"/>
</dbReference>
<dbReference type="SUPFAM" id="SSF53335">
    <property type="entry name" value="S-adenosyl-L-methionine-dependent methyltransferases"/>
    <property type="match status" value="1"/>
</dbReference>
<organism evidence="3 4">
    <name type="scientific">Cylicocyclus nassatus</name>
    <name type="common">Nematode worm</name>
    <dbReference type="NCBI Taxonomy" id="53992"/>
    <lineage>
        <taxon>Eukaryota</taxon>
        <taxon>Metazoa</taxon>
        <taxon>Ecdysozoa</taxon>
        <taxon>Nematoda</taxon>
        <taxon>Chromadorea</taxon>
        <taxon>Rhabditida</taxon>
        <taxon>Rhabditina</taxon>
        <taxon>Rhabditomorpha</taxon>
        <taxon>Strongyloidea</taxon>
        <taxon>Strongylidae</taxon>
        <taxon>Cylicocyclus</taxon>
    </lineage>
</organism>
<feature type="domain" description="S-adenosylmethionine-dependent methyltransferase Rv2258c-like winged HTH" evidence="2">
    <location>
        <begin position="20"/>
        <end position="94"/>
    </location>
</feature>
<dbReference type="Gene3D" id="3.40.50.150">
    <property type="entry name" value="Vaccinia Virus protein VP39"/>
    <property type="match status" value="1"/>
</dbReference>
<dbReference type="Pfam" id="PF13847">
    <property type="entry name" value="Methyltransf_31"/>
    <property type="match status" value="1"/>
</dbReference>
<name>A0AA36GDL7_CYLNA</name>
<dbReference type="InterPro" id="IPR036388">
    <property type="entry name" value="WH-like_DNA-bd_sf"/>
</dbReference>
<feature type="domain" description="Methyltransferase" evidence="1">
    <location>
        <begin position="170"/>
        <end position="281"/>
    </location>
</feature>
<evidence type="ECO:0000313" key="4">
    <source>
        <dbReference type="Proteomes" id="UP001176961"/>
    </source>
</evidence>
<accession>A0AA36GDL7</accession>
<evidence type="ECO:0000259" key="2">
    <source>
        <dbReference type="Pfam" id="PF21320"/>
    </source>
</evidence>
<dbReference type="PANTHER" id="PTHR45581">
    <property type="entry name" value="PROTEIN CBG10435"/>
    <property type="match status" value="1"/>
</dbReference>